<dbReference type="InterPro" id="IPR000533">
    <property type="entry name" value="Tropomyosin"/>
</dbReference>
<feature type="coiled-coil region" evidence="2">
    <location>
        <begin position="122"/>
        <end position="242"/>
    </location>
</feature>
<protein>
    <recommendedName>
        <fullName evidence="5">Tropomyosin</fullName>
    </recommendedName>
</protein>
<evidence type="ECO:0000313" key="3">
    <source>
        <dbReference type="EMBL" id="KAJ7330233.1"/>
    </source>
</evidence>
<dbReference type="Proteomes" id="UP001163046">
    <property type="component" value="Unassembled WGS sequence"/>
</dbReference>
<dbReference type="EMBL" id="MU827793">
    <property type="protein sequence ID" value="KAJ7330233.1"/>
    <property type="molecule type" value="Genomic_DNA"/>
</dbReference>
<evidence type="ECO:0000313" key="4">
    <source>
        <dbReference type="Proteomes" id="UP001163046"/>
    </source>
</evidence>
<sequence>MAAEKLRQRFTELKSRLDQAEARSESFKESLNEVNGRIDSAEATAASLRRQATMAEVEIRRISSRLENVQGQLWATNETLKKNEEAMTSFSLDEDQMTVKQDELHEKLKTVKETVTLNESKLDEARRRIKVVELQKKLAEKRCERLAELEGQLTDKLSQVNKNIEELQSKPRTGMNEEEEMALNERIQDLKHSYRESEVKAELAQRKIAALSYKHNSLEKELEEITERKQWAQDELNRVYDEFGVTI</sequence>
<dbReference type="OrthoDB" id="5973270at2759"/>
<keyword evidence="4" id="KW-1185">Reference proteome</keyword>
<dbReference type="AlphaFoldDB" id="A0A9W9YAL2"/>
<evidence type="ECO:0000256" key="1">
    <source>
        <dbReference type="ARBA" id="ARBA00023054"/>
    </source>
</evidence>
<evidence type="ECO:0000256" key="2">
    <source>
        <dbReference type="SAM" id="Coils"/>
    </source>
</evidence>
<reference evidence="3" key="1">
    <citation type="submission" date="2023-01" db="EMBL/GenBank/DDBJ databases">
        <title>Genome assembly of the deep-sea coral Lophelia pertusa.</title>
        <authorList>
            <person name="Herrera S."/>
            <person name="Cordes E."/>
        </authorList>
    </citation>
    <scope>NUCLEOTIDE SEQUENCE</scope>
    <source>
        <strain evidence="3">USNM1676648</strain>
        <tissue evidence="3">Polyp</tissue>
    </source>
</reference>
<proteinExistence type="predicted"/>
<evidence type="ECO:0008006" key="5">
    <source>
        <dbReference type="Google" id="ProtNLM"/>
    </source>
</evidence>
<name>A0A9W9YAL2_9CNID</name>
<comment type="caution">
    <text evidence="3">The sequence shown here is derived from an EMBL/GenBank/DDBJ whole genome shotgun (WGS) entry which is preliminary data.</text>
</comment>
<dbReference type="Gene3D" id="1.20.5.340">
    <property type="match status" value="1"/>
</dbReference>
<organism evidence="3 4">
    <name type="scientific">Desmophyllum pertusum</name>
    <dbReference type="NCBI Taxonomy" id="174260"/>
    <lineage>
        <taxon>Eukaryota</taxon>
        <taxon>Metazoa</taxon>
        <taxon>Cnidaria</taxon>
        <taxon>Anthozoa</taxon>
        <taxon>Hexacorallia</taxon>
        <taxon>Scleractinia</taxon>
        <taxon>Caryophylliina</taxon>
        <taxon>Caryophylliidae</taxon>
        <taxon>Desmophyllum</taxon>
    </lineage>
</organism>
<dbReference type="SUPFAM" id="SSF57997">
    <property type="entry name" value="Tropomyosin"/>
    <property type="match status" value="1"/>
</dbReference>
<keyword evidence="1 2" id="KW-0175">Coiled coil</keyword>
<dbReference type="Pfam" id="PF00261">
    <property type="entry name" value="Tropomyosin"/>
    <property type="match status" value="1"/>
</dbReference>
<dbReference type="Gene3D" id="1.20.5.170">
    <property type="match status" value="1"/>
</dbReference>
<accession>A0A9W9YAL2</accession>
<gene>
    <name evidence="3" type="ORF">OS493_022756</name>
</gene>
<feature type="coiled-coil region" evidence="2">
    <location>
        <begin position="3"/>
        <end position="58"/>
    </location>
</feature>